<dbReference type="InterPro" id="IPR051531">
    <property type="entry name" value="N-acetyltransferase"/>
</dbReference>
<reference evidence="2 3" key="1">
    <citation type="submission" date="2016-07" db="EMBL/GenBank/DDBJ databases">
        <title>Pervasive Adenine N6-methylation of Active Genes in Fungi.</title>
        <authorList>
            <consortium name="DOE Joint Genome Institute"/>
            <person name="Mondo S.J."/>
            <person name="Dannebaum R.O."/>
            <person name="Kuo R.C."/>
            <person name="Labutti K."/>
            <person name="Haridas S."/>
            <person name="Kuo A."/>
            <person name="Salamov A."/>
            <person name="Ahrendt S.R."/>
            <person name="Lipzen A."/>
            <person name="Sullivan W."/>
            <person name="Andreopoulos W.B."/>
            <person name="Clum A."/>
            <person name="Lindquist E."/>
            <person name="Daum C."/>
            <person name="Ramamoorthy G.K."/>
            <person name="Gryganskyi A."/>
            <person name="Culley D."/>
            <person name="Magnuson J.K."/>
            <person name="James T.Y."/>
            <person name="O'Malley M.A."/>
            <person name="Stajich J.E."/>
            <person name="Spatafora J.W."/>
            <person name="Visel A."/>
            <person name="Grigoriev I.V."/>
        </authorList>
    </citation>
    <scope>NUCLEOTIDE SEQUENCE [LARGE SCALE GENOMIC DNA]</scope>
    <source>
        <strain evidence="2 3">CBS 931.73</strain>
    </source>
</reference>
<gene>
    <name evidence="2" type="ORF">K493DRAFT_316072</name>
</gene>
<keyword evidence="3" id="KW-1185">Reference proteome</keyword>
<comment type="caution">
    <text evidence="2">The sequence shown here is derived from an EMBL/GenBank/DDBJ whole genome shotgun (WGS) entry which is preliminary data.</text>
</comment>
<accession>A0A1Y1Y5P4</accession>
<dbReference type="EMBL" id="MCFE01000239">
    <property type="protein sequence ID" value="ORX93337.1"/>
    <property type="molecule type" value="Genomic_DNA"/>
</dbReference>
<dbReference type="PANTHER" id="PTHR43792">
    <property type="entry name" value="GNAT FAMILY, PUTATIVE (AFU_ORTHOLOGUE AFUA_3G00765)-RELATED-RELATED"/>
    <property type="match status" value="1"/>
</dbReference>
<dbReference type="PROSITE" id="PS51186">
    <property type="entry name" value="GNAT"/>
    <property type="match status" value="1"/>
</dbReference>
<name>A0A1Y1Y5P4_9FUNG</name>
<dbReference type="SUPFAM" id="SSF55729">
    <property type="entry name" value="Acyl-CoA N-acyltransferases (Nat)"/>
    <property type="match status" value="1"/>
</dbReference>
<keyword evidence="2" id="KW-0808">Transferase</keyword>
<proteinExistence type="predicted"/>
<evidence type="ECO:0000313" key="2">
    <source>
        <dbReference type="EMBL" id="ORX93337.1"/>
    </source>
</evidence>
<keyword evidence="2" id="KW-0012">Acyltransferase</keyword>
<dbReference type="GO" id="GO:0016747">
    <property type="term" value="F:acyltransferase activity, transferring groups other than amino-acyl groups"/>
    <property type="evidence" value="ECO:0007669"/>
    <property type="project" value="InterPro"/>
</dbReference>
<dbReference type="InterPro" id="IPR016181">
    <property type="entry name" value="Acyl_CoA_acyltransferase"/>
</dbReference>
<protein>
    <submittedName>
        <fullName evidence="2">Acyl-CoA N-acyltransferase</fullName>
    </submittedName>
</protein>
<dbReference type="InterPro" id="IPR000182">
    <property type="entry name" value="GNAT_dom"/>
</dbReference>
<evidence type="ECO:0000259" key="1">
    <source>
        <dbReference type="PROSITE" id="PS51186"/>
    </source>
</evidence>
<dbReference type="PANTHER" id="PTHR43792:SF1">
    <property type="entry name" value="N-ACETYLTRANSFERASE DOMAIN-CONTAINING PROTEIN"/>
    <property type="match status" value="1"/>
</dbReference>
<dbReference type="OrthoDB" id="630895at2759"/>
<dbReference type="Gene3D" id="3.40.630.30">
    <property type="match status" value="1"/>
</dbReference>
<dbReference type="InParanoid" id="A0A1Y1Y5P4"/>
<dbReference type="Proteomes" id="UP000193498">
    <property type="component" value="Unassembled WGS sequence"/>
</dbReference>
<evidence type="ECO:0000313" key="3">
    <source>
        <dbReference type="Proteomes" id="UP000193498"/>
    </source>
</evidence>
<dbReference type="Pfam" id="PF13302">
    <property type="entry name" value="Acetyltransf_3"/>
    <property type="match status" value="1"/>
</dbReference>
<sequence length="155" mass="17918">MEVRTERCFIRPFKERDIDDFMVYRNDMDWMKYQGFKGLSKEEYRKELLPDHSLQDGRQLAIVSNKTDAVIGDIFLKQEEDSVFWIGYTIHPSSARQGYAYEAVLGVIEALKSKGATCVKAGVESENAASIQLLKKLDFHYIGFEEDEEVFMLSL</sequence>
<organism evidence="2 3">
    <name type="scientific">Basidiobolus meristosporus CBS 931.73</name>
    <dbReference type="NCBI Taxonomy" id="1314790"/>
    <lineage>
        <taxon>Eukaryota</taxon>
        <taxon>Fungi</taxon>
        <taxon>Fungi incertae sedis</taxon>
        <taxon>Zoopagomycota</taxon>
        <taxon>Entomophthoromycotina</taxon>
        <taxon>Basidiobolomycetes</taxon>
        <taxon>Basidiobolales</taxon>
        <taxon>Basidiobolaceae</taxon>
        <taxon>Basidiobolus</taxon>
    </lineage>
</organism>
<dbReference type="AlphaFoldDB" id="A0A1Y1Y5P4"/>
<feature type="domain" description="N-acetyltransferase" evidence="1">
    <location>
        <begin position="8"/>
        <end position="155"/>
    </location>
</feature>